<name>A0ABC8URP5_9AQUA</name>
<evidence type="ECO:0000256" key="1">
    <source>
        <dbReference type="ARBA" id="ARBA00004651"/>
    </source>
</evidence>
<feature type="transmembrane region" description="Helical" evidence="8">
    <location>
        <begin position="41"/>
        <end position="66"/>
    </location>
</feature>
<keyword evidence="7 8" id="KW-0472">Membrane</keyword>
<evidence type="ECO:0000256" key="8">
    <source>
        <dbReference type="RuleBase" id="RU361233"/>
    </source>
</evidence>
<evidence type="ECO:0000313" key="11">
    <source>
        <dbReference type="Proteomes" id="UP001642360"/>
    </source>
</evidence>
<evidence type="ECO:0000256" key="6">
    <source>
        <dbReference type="ARBA" id="ARBA00022989"/>
    </source>
</evidence>
<keyword evidence="4 8" id="KW-1003">Cell membrane</keyword>
<evidence type="ECO:0000256" key="7">
    <source>
        <dbReference type="ARBA" id="ARBA00023136"/>
    </source>
</evidence>
<proteinExistence type="inferred from homology"/>
<gene>
    <name evidence="10" type="ORF">ILEXP_LOCUS53988</name>
</gene>
<comment type="caution">
    <text evidence="10">The sequence shown here is derived from an EMBL/GenBank/DDBJ whole genome shotgun (WGS) entry which is preliminary data.</text>
</comment>
<protein>
    <recommendedName>
        <fullName evidence="8">CASP-like protein</fullName>
    </recommendedName>
</protein>
<evidence type="ECO:0000256" key="5">
    <source>
        <dbReference type="ARBA" id="ARBA00022692"/>
    </source>
</evidence>
<dbReference type="AlphaFoldDB" id="A0ABC8URP5"/>
<dbReference type="InterPro" id="IPR044173">
    <property type="entry name" value="CASPL"/>
</dbReference>
<comment type="subunit">
    <text evidence="3 8">Homodimer and heterodimers.</text>
</comment>
<comment type="similarity">
    <text evidence="2 8">Belongs to the Casparian strip membrane proteins (CASP) family.</text>
</comment>
<dbReference type="InterPro" id="IPR006702">
    <property type="entry name" value="CASP_dom"/>
</dbReference>
<dbReference type="InterPro" id="IPR006459">
    <property type="entry name" value="CASP/CASPL"/>
</dbReference>
<evidence type="ECO:0000256" key="3">
    <source>
        <dbReference type="ARBA" id="ARBA00011489"/>
    </source>
</evidence>
<dbReference type="NCBIfam" id="TIGR01569">
    <property type="entry name" value="A_tha_TIGR01569"/>
    <property type="match status" value="1"/>
</dbReference>
<dbReference type="PANTHER" id="PTHR36488">
    <property type="entry name" value="CASP-LIKE PROTEIN 1U1"/>
    <property type="match status" value="1"/>
</dbReference>
<reference evidence="10 11" key="1">
    <citation type="submission" date="2024-02" db="EMBL/GenBank/DDBJ databases">
        <authorList>
            <person name="Vignale AGUSTIN F."/>
            <person name="Sosa J E."/>
            <person name="Modenutti C."/>
        </authorList>
    </citation>
    <scope>NUCLEOTIDE SEQUENCE [LARGE SCALE GENOMIC DNA]</scope>
</reference>
<evidence type="ECO:0000256" key="2">
    <source>
        <dbReference type="ARBA" id="ARBA00007651"/>
    </source>
</evidence>
<feature type="transmembrane region" description="Helical" evidence="8">
    <location>
        <begin position="78"/>
        <end position="101"/>
    </location>
</feature>
<evidence type="ECO:0000259" key="9">
    <source>
        <dbReference type="Pfam" id="PF04535"/>
    </source>
</evidence>
<accession>A0ABC8URP5</accession>
<feature type="transmembrane region" description="Helical" evidence="8">
    <location>
        <begin position="121"/>
        <end position="142"/>
    </location>
</feature>
<keyword evidence="6 8" id="KW-1133">Transmembrane helix</keyword>
<dbReference type="PANTHER" id="PTHR36488:SF8">
    <property type="entry name" value="CASP-LIKE PROTEIN 1U1"/>
    <property type="match status" value="1"/>
</dbReference>
<dbReference type="EMBL" id="CAUOFW020008725">
    <property type="protein sequence ID" value="CAK9183700.1"/>
    <property type="molecule type" value="Genomic_DNA"/>
</dbReference>
<dbReference type="Proteomes" id="UP001642360">
    <property type="component" value="Unassembled WGS sequence"/>
</dbReference>
<evidence type="ECO:0000313" key="10">
    <source>
        <dbReference type="EMBL" id="CAK9183700.1"/>
    </source>
</evidence>
<comment type="subcellular location">
    <subcellularLocation>
        <location evidence="1 8">Cell membrane</location>
        <topology evidence="1 8">Multi-pass membrane protein</topology>
    </subcellularLocation>
</comment>
<keyword evidence="11" id="KW-1185">Reference proteome</keyword>
<sequence length="195" mass="21076">MECEIAKQKTSFTIQVVASSPKMSSPASRRGFFMAQLTLRVLAIGFTLSAIATMVTSAQSISIFGIDMQARYTYSSAFRFKVGADAVVCACSFMSLILVSALNHPKSNTGNYFYALLHDMVTMVLAISGCAAATAVGYVGRFGQSQTGWMAICDHMGKFCGKVMLSLLFSYLAFFSLFTLTIMAAYKLKSPAAME</sequence>
<dbReference type="Pfam" id="PF04535">
    <property type="entry name" value="CASP_dom"/>
    <property type="match status" value="1"/>
</dbReference>
<feature type="domain" description="Casparian strip membrane protein" evidence="9">
    <location>
        <begin position="31"/>
        <end position="175"/>
    </location>
</feature>
<keyword evidence="5 8" id="KW-0812">Transmembrane</keyword>
<organism evidence="10 11">
    <name type="scientific">Ilex paraguariensis</name>
    <name type="common">yerba mate</name>
    <dbReference type="NCBI Taxonomy" id="185542"/>
    <lineage>
        <taxon>Eukaryota</taxon>
        <taxon>Viridiplantae</taxon>
        <taxon>Streptophyta</taxon>
        <taxon>Embryophyta</taxon>
        <taxon>Tracheophyta</taxon>
        <taxon>Spermatophyta</taxon>
        <taxon>Magnoliopsida</taxon>
        <taxon>eudicotyledons</taxon>
        <taxon>Gunneridae</taxon>
        <taxon>Pentapetalae</taxon>
        <taxon>asterids</taxon>
        <taxon>campanulids</taxon>
        <taxon>Aquifoliales</taxon>
        <taxon>Aquifoliaceae</taxon>
        <taxon>Ilex</taxon>
    </lineage>
</organism>
<dbReference type="GO" id="GO:0005886">
    <property type="term" value="C:plasma membrane"/>
    <property type="evidence" value="ECO:0007669"/>
    <property type="project" value="UniProtKB-SubCell"/>
</dbReference>
<evidence type="ECO:0000256" key="4">
    <source>
        <dbReference type="ARBA" id="ARBA00022475"/>
    </source>
</evidence>
<feature type="transmembrane region" description="Helical" evidence="8">
    <location>
        <begin position="163"/>
        <end position="186"/>
    </location>
</feature>